<dbReference type="CDD" id="cd12797">
    <property type="entry name" value="M23_peptidase"/>
    <property type="match status" value="1"/>
</dbReference>
<dbReference type="InterPro" id="IPR016047">
    <property type="entry name" value="M23ase_b-sheet_dom"/>
</dbReference>
<evidence type="ECO:0000259" key="1">
    <source>
        <dbReference type="Pfam" id="PF01551"/>
    </source>
</evidence>
<dbReference type="Proteomes" id="UP000291142">
    <property type="component" value="Unassembled WGS sequence"/>
</dbReference>
<gene>
    <name evidence="2" type="ORF">EYD45_08650</name>
</gene>
<comment type="caution">
    <text evidence="2">The sequence shown here is derived from an EMBL/GenBank/DDBJ whole genome shotgun (WGS) entry which is preliminary data.</text>
</comment>
<dbReference type="PANTHER" id="PTHR21666:SF294">
    <property type="entry name" value="PEPTIDASE M23"/>
    <property type="match status" value="1"/>
</dbReference>
<dbReference type="Pfam" id="PF01551">
    <property type="entry name" value="Peptidase_M23"/>
    <property type="match status" value="1"/>
</dbReference>
<dbReference type="PANTHER" id="PTHR21666">
    <property type="entry name" value="PEPTIDASE-RELATED"/>
    <property type="match status" value="1"/>
</dbReference>
<reference evidence="2 3" key="1">
    <citation type="submission" date="2019-02" db="EMBL/GenBank/DDBJ databases">
        <title>Hyunsoonleella sp., isolated from marine sediment.</title>
        <authorList>
            <person name="Liu B.-T."/>
        </authorList>
    </citation>
    <scope>NUCLEOTIDE SEQUENCE [LARGE SCALE GENOMIC DNA]</scope>
    <source>
        <strain evidence="2 3">T58</strain>
    </source>
</reference>
<keyword evidence="3" id="KW-1185">Reference proteome</keyword>
<dbReference type="AlphaFoldDB" id="A0A4Q9FIU1"/>
<accession>A0A4Q9FIU1</accession>
<feature type="domain" description="M23ase beta-sheet core" evidence="1">
    <location>
        <begin position="143"/>
        <end position="244"/>
    </location>
</feature>
<proteinExistence type="predicted"/>
<dbReference type="OrthoDB" id="9809488at2"/>
<dbReference type="EMBL" id="SIRT01000006">
    <property type="protein sequence ID" value="TBN03577.1"/>
    <property type="molecule type" value="Genomic_DNA"/>
</dbReference>
<dbReference type="SUPFAM" id="SSF51261">
    <property type="entry name" value="Duplicated hybrid motif"/>
    <property type="match status" value="1"/>
</dbReference>
<dbReference type="InterPro" id="IPR011055">
    <property type="entry name" value="Dup_hybrid_motif"/>
</dbReference>
<dbReference type="RefSeq" id="WP_130964146.1">
    <property type="nucleotide sequence ID" value="NZ_SIRT01000006.1"/>
</dbReference>
<dbReference type="GO" id="GO:0004222">
    <property type="term" value="F:metalloendopeptidase activity"/>
    <property type="evidence" value="ECO:0007669"/>
    <property type="project" value="TreeGrafter"/>
</dbReference>
<evidence type="ECO:0000313" key="2">
    <source>
        <dbReference type="EMBL" id="TBN03577.1"/>
    </source>
</evidence>
<evidence type="ECO:0000313" key="3">
    <source>
        <dbReference type="Proteomes" id="UP000291142"/>
    </source>
</evidence>
<name>A0A4Q9FIU1_9FLAO</name>
<dbReference type="Gene3D" id="2.70.70.10">
    <property type="entry name" value="Glucose Permease (Domain IIA)"/>
    <property type="match status" value="1"/>
</dbReference>
<protein>
    <submittedName>
        <fullName evidence="2">M23 family metallopeptidase</fullName>
    </submittedName>
</protein>
<organism evidence="2 3">
    <name type="scientific">Hyunsoonleella flava</name>
    <dbReference type="NCBI Taxonomy" id="2527939"/>
    <lineage>
        <taxon>Bacteria</taxon>
        <taxon>Pseudomonadati</taxon>
        <taxon>Bacteroidota</taxon>
        <taxon>Flavobacteriia</taxon>
        <taxon>Flavobacteriales</taxon>
        <taxon>Flavobacteriaceae</taxon>
    </lineage>
</organism>
<dbReference type="InterPro" id="IPR050570">
    <property type="entry name" value="Cell_wall_metabolism_enzyme"/>
</dbReference>
<sequence>MRRVMFSILIALLFFESNGQDIKFSKIKSDTATTFNFVNKTYAPITLKITHKKDSEIRFLEGETLCKPQDSLINVVNIPKRLFENDSTFETSDYIGLSYSFGKRLHKDSIKKHLYELPFQKRKRYKIMQGFNGKFSHRSVQSKYAIDFKIPIGDTIVAARNGYVVRVVSHFTERGGKSFRDKANQIVIVHDDATFAYYVHLDTNGTLVEVNDYVEAGQPIGIAGFTGYTTKPHLHFVVRNYDTAIPIEFKKRKDIGKKSGVWVRN</sequence>